<dbReference type="GO" id="GO:0003700">
    <property type="term" value="F:DNA-binding transcription factor activity"/>
    <property type="evidence" value="ECO:0007669"/>
    <property type="project" value="InterPro"/>
</dbReference>
<evidence type="ECO:0000256" key="1">
    <source>
        <dbReference type="ARBA" id="ARBA00009437"/>
    </source>
</evidence>
<evidence type="ECO:0000256" key="4">
    <source>
        <dbReference type="ARBA" id="ARBA00023163"/>
    </source>
</evidence>
<dbReference type="AlphaFoldDB" id="A0A7C9TNL6"/>
<dbReference type="GO" id="GO:0000976">
    <property type="term" value="F:transcription cis-regulatory region binding"/>
    <property type="evidence" value="ECO:0007669"/>
    <property type="project" value="TreeGrafter"/>
</dbReference>
<organism evidence="6 7">
    <name type="scientific">Ideonella livida</name>
    <dbReference type="NCBI Taxonomy" id="2707176"/>
    <lineage>
        <taxon>Bacteria</taxon>
        <taxon>Pseudomonadati</taxon>
        <taxon>Pseudomonadota</taxon>
        <taxon>Betaproteobacteria</taxon>
        <taxon>Burkholderiales</taxon>
        <taxon>Sphaerotilaceae</taxon>
        <taxon>Ideonella</taxon>
    </lineage>
</organism>
<feature type="domain" description="HTH lysR-type" evidence="5">
    <location>
        <begin position="4"/>
        <end position="61"/>
    </location>
</feature>
<dbReference type="EMBL" id="JAAGOH010000058">
    <property type="protein sequence ID" value="NDY94003.1"/>
    <property type="molecule type" value="Genomic_DNA"/>
</dbReference>
<evidence type="ECO:0000256" key="3">
    <source>
        <dbReference type="ARBA" id="ARBA00023125"/>
    </source>
</evidence>
<evidence type="ECO:0000259" key="5">
    <source>
        <dbReference type="PROSITE" id="PS50931"/>
    </source>
</evidence>
<dbReference type="Proteomes" id="UP000484255">
    <property type="component" value="Unassembled WGS sequence"/>
</dbReference>
<evidence type="ECO:0000313" key="7">
    <source>
        <dbReference type="Proteomes" id="UP000484255"/>
    </source>
</evidence>
<dbReference type="RefSeq" id="WP_163460023.1">
    <property type="nucleotide sequence ID" value="NZ_JAAGOH010000058.1"/>
</dbReference>
<accession>A0A7C9TNL6</accession>
<keyword evidence="2" id="KW-0805">Transcription regulation</keyword>
<keyword evidence="3" id="KW-0238">DNA-binding</keyword>
<dbReference type="SUPFAM" id="SSF53850">
    <property type="entry name" value="Periplasmic binding protein-like II"/>
    <property type="match status" value="1"/>
</dbReference>
<dbReference type="Pfam" id="PF03466">
    <property type="entry name" value="LysR_substrate"/>
    <property type="match status" value="1"/>
</dbReference>
<evidence type="ECO:0000256" key="2">
    <source>
        <dbReference type="ARBA" id="ARBA00023015"/>
    </source>
</evidence>
<dbReference type="InterPro" id="IPR036390">
    <property type="entry name" value="WH_DNA-bd_sf"/>
</dbReference>
<dbReference type="PROSITE" id="PS50931">
    <property type="entry name" value="HTH_LYSR"/>
    <property type="match status" value="1"/>
</dbReference>
<sequence>MKNLTLRQLEVFAALADSGSRSAAAERLGISQPAVSMLMRQLQDDVGLPLWQGAGRRVELTGAGQFLLGHARTLQEQMRRLEEGLAGLRDGAQGHLHLGVVPTAHYWAPQLLLAFQQRHPGTRFKLSVGPRAQVLDWLKSHRIDVAIGGHPPGEADVEATAFARHPHGIVAAAGHRLASAGRIGWSQLREEPFLFREEGSATRSFLEHLLQGQALQVNARIELSGNETVKQAVMAGMGISFMSVHAVQVELQARRLVLLEVQGMPKWLDWCLIQRREAQPAAVVAQFREFVLAQGQALVASHSLLAAT</sequence>
<dbReference type="InterPro" id="IPR005119">
    <property type="entry name" value="LysR_subst-bd"/>
</dbReference>
<dbReference type="Gene3D" id="1.10.10.10">
    <property type="entry name" value="Winged helix-like DNA-binding domain superfamily/Winged helix DNA-binding domain"/>
    <property type="match status" value="1"/>
</dbReference>
<gene>
    <name evidence="6" type="ORF">G3A44_22690</name>
</gene>
<comment type="similarity">
    <text evidence="1">Belongs to the LysR transcriptional regulatory family.</text>
</comment>
<protein>
    <submittedName>
        <fullName evidence="6">LysR family transcriptional regulator</fullName>
    </submittedName>
</protein>
<evidence type="ECO:0000313" key="6">
    <source>
        <dbReference type="EMBL" id="NDY94003.1"/>
    </source>
</evidence>
<dbReference type="SUPFAM" id="SSF46785">
    <property type="entry name" value="Winged helix' DNA-binding domain"/>
    <property type="match status" value="1"/>
</dbReference>
<dbReference type="InterPro" id="IPR036388">
    <property type="entry name" value="WH-like_DNA-bd_sf"/>
</dbReference>
<dbReference type="PANTHER" id="PTHR30126:SF5">
    <property type="entry name" value="HTH-TYPE TRANSCRIPTIONAL ACTIVATOR CMPR"/>
    <property type="match status" value="1"/>
</dbReference>
<dbReference type="InterPro" id="IPR000847">
    <property type="entry name" value="LysR_HTH_N"/>
</dbReference>
<proteinExistence type="inferred from homology"/>
<name>A0A7C9TNL6_9BURK</name>
<reference evidence="6 7" key="1">
    <citation type="submission" date="2020-02" db="EMBL/GenBank/DDBJ databases">
        <title>Ideonella bacterium strain TBM-1.</title>
        <authorList>
            <person name="Chen W.-M."/>
        </authorList>
    </citation>
    <scope>NUCLEOTIDE SEQUENCE [LARGE SCALE GENOMIC DNA]</scope>
    <source>
        <strain evidence="6 7">TBM-1</strain>
    </source>
</reference>
<keyword evidence="4" id="KW-0804">Transcription</keyword>
<comment type="caution">
    <text evidence="6">The sequence shown here is derived from an EMBL/GenBank/DDBJ whole genome shotgun (WGS) entry which is preliminary data.</text>
</comment>
<keyword evidence="7" id="KW-1185">Reference proteome</keyword>
<dbReference type="Pfam" id="PF00126">
    <property type="entry name" value="HTH_1"/>
    <property type="match status" value="1"/>
</dbReference>
<dbReference type="PANTHER" id="PTHR30126">
    <property type="entry name" value="HTH-TYPE TRANSCRIPTIONAL REGULATOR"/>
    <property type="match status" value="1"/>
</dbReference>
<dbReference type="Gene3D" id="3.40.190.290">
    <property type="match status" value="1"/>
</dbReference>